<dbReference type="EMBL" id="BHXC01000006">
    <property type="protein sequence ID" value="GCB88564.1"/>
    <property type="molecule type" value="Genomic_DNA"/>
</dbReference>
<reference evidence="6 7" key="1">
    <citation type="journal article" date="2019" name="Microbiol. Resour. Announc.">
        <title>Draft Genome Sequence of the Most Traditional epsilon-Poly-l-Lysine Producer, Streptomyces albulus NBRC14147.</title>
        <authorList>
            <person name="Yamanaka K."/>
            <person name="Hamano Y."/>
        </authorList>
    </citation>
    <scope>NUCLEOTIDE SEQUENCE [LARGE SCALE GENOMIC DNA]</scope>
    <source>
        <strain evidence="6 7">NBRC 14147</strain>
    </source>
</reference>
<dbReference type="InterPro" id="IPR010610">
    <property type="entry name" value="EryCIII-like_C"/>
</dbReference>
<dbReference type="PANTHER" id="PTHR48050:SF13">
    <property type="entry name" value="STEROL 3-BETA-GLUCOSYLTRANSFERASE UGT80A2"/>
    <property type="match status" value="1"/>
</dbReference>
<evidence type="ECO:0000256" key="3">
    <source>
        <dbReference type="ARBA" id="ARBA00022679"/>
    </source>
</evidence>
<evidence type="ECO:0000256" key="1">
    <source>
        <dbReference type="ARBA" id="ARBA00006962"/>
    </source>
</evidence>
<name>A0A401QT47_STRNR</name>
<keyword evidence="2" id="KW-0328">Glycosyltransferase</keyword>
<dbReference type="CDD" id="cd03784">
    <property type="entry name" value="GT1_Gtf-like"/>
    <property type="match status" value="1"/>
</dbReference>
<keyword evidence="3 6" id="KW-0808">Transferase</keyword>
<dbReference type="InterPro" id="IPR002213">
    <property type="entry name" value="UDP_glucos_trans"/>
</dbReference>
<dbReference type="SUPFAM" id="SSF53756">
    <property type="entry name" value="UDP-Glycosyltransferase/glycogen phosphorylase"/>
    <property type="match status" value="1"/>
</dbReference>
<evidence type="ECO:0000259" key="5">
    <source>
        <dbReference type="Pfam" id="PF21036"/>
    </source>
</evidence>
<organism evidence="6 7">
    <name type="scientific">Streptomyces noursei</name>
    <name type="common">Streptomyces albulus</name>
    <dbReference type="NCBI Taxonomy" id="1971"/>
    <lineage>
        <taxon>Bacteria</taxon>
        <taxon>Bacillati</taxon>
        <taxon>Actinomycetota</taxon>
        <taxon>Actinomycetes</taxon>
        <taxon>Kitasatosporales</taxon>
        <taxon>Streptomycetaceae</taxon>
        <taxon>Streptomyces</taxon>
    </lineage>
</organism>
<evidence type="ECO:0000313" key="6">
    <source>
        <dbReference type="EMBL" id="GCB88564.1"/>
    </source>
</evidence>
<proteinExistence type="inferred from homology"/>
<feature type="domain" description="Erythromycin biosynthesis protein CIII-like N-terminal" evidence="5">
    <location>
        <begin position="23"/>
        <end position="222"/>
    </location>
</feature>
<dbReference type="GO" id="GO:0008194">
    <property type="term" value="F:UDP-glycosyltransferase activity"/>
    <property type="evidence" value="ECO:0007669"/>
    <property type="project" value="InterPro"/>
</dbReference>
<accession>A0A401QT47</accession>
<dbReference type="Pfam" id="PF21036">
    <property type="entry name" value="EryCIII-like_N"/>
    <property type="match status" value="1"/>
</dbReference>
<dbReference type="RefSeq" id="WP_016576024.1">
    <property type="nucleotide sequence ID" value="NZ_BHXC01000006.1"/>
</dbReference>
<sequence length="404" mass="43550">MRVLCTTLGSPSHGRAQLPLLRALAEAGHQVVVVTTEVLAPVFRDDDVQVQAVLPEFDPTAGLAPYLADLQAATDEAERMAELNRLMLRSVAGPGVQPHLDVLLPLARDFRPDLILRDGMDMGAVLTAELLGVPQLPTPSGFSNILDPVQVLPQLNERRAELDLPVHDDPLSVVPHGRVDYVPSAFSFAQHLPQTWAYRQTVDVERRGVLPEWAAQLPTDRPLVYAAIGTALPVLHARTGGRSVPLPVEMPDGSESLRTIAEALTEFDDCTVVVSTSGMALDTTGLPDHVRVVERVPQPLLLESVDLFLTHGGFNSIREAMRTATPLAVLPHFGDQYANADRVEELGLGRHLTDRSAAGIADTCRKLLADPAPRARARSAQLAMLTLPGVEHAVGDLEGLVGSR</sequence>
<comment type="caution">
    <text evidence="6">The sequence shown here is derived from an EMBL/GenBank/DDBJ whole genome shotgun (WGS) entry which is preliminary data.</text>
</comment>
<dbReference type="Gene3D" id="3.40.50.2000">
    <property type="entry name" value="Glycogen Phosphorylase B"/>
    <property type="match status" value="2"/>
</dbReference>
<gene>
    <name evidence="6" type="ORF">SALB_01235</name>
</gene>
<comment type="similarity">
    <text evidence="1">Belongs to the glycosyltransferase 28 family.</text>
</comment>
<dbReference type="GO" id="GO:0016758">
    <property type="term" value="F:hexosyltransferase activity"/>
    <property type="evidence" value="ECO:0007669"/>
    <property type="project" value="UniProtKB-ARBA"/>
</dbReference>
<evidence type="ECO:0000256" key="2">
    <source>
        <dbReference type="ARBA" id="ARBA00022676"/>
    </source>
</evidence>
<dbReference type="Proteomes" id="UP000288351">
    <property type="component" value="Unassembled WGS sequence"/>
</dbReference>
<protein>
    <submittedName>
        <fullName evidence="6">Glycosyl transferase</fullName>
    </submittedName>
</protein>
<evidence type="ECO:0000313" key="7">
    <source>
        <dbReference type="Proteomes" id="UP000288351"/>
    </source>
</evidence>
<dbReference type="InterPro" id="IPR050426">
    <property type="entry name" value="Glycosyltransferase_28"/>
</dbReference>
<feature type="domain" description="Erythromycin biosynthesis protein CIII-like C-terminal" evidence="4">
    <location>
        <begin position="261"/>
        <end position="398"/>
    </location>
</feature>
<dbReference type="Pfam" id="PF06722">
    <property type="entry name" value="EryCIII-like_C"/>
    <property type="match status" value="1"/>
</dbReference>
<dbReference type="PANTHER" id="PTHR48050">
    <property type="entry name" value="STEROL 3-BETA-GLUCOSYLTRANSFERASE"/>
    <property type="match status" value="1"/>
</dbReference>
<dbReference type="AlphaFoldDB" id="A0A401QT47"/>
<dbReference type="InterPro" id="IPR048284">
    <property type="entry name" value="EryCIII-like_N"/>
</dbReference>
<dbReference type="GO" id="GO:0017000">
    <property type="term" value="P:antibiotic biosynthetic process"/>
    <property type="evidence" value="ECO:0007669"/>
    <property type="project" value="UniProtKB-ARBA"/>
</dbReference>
<evidence type="ECO:0000259" key="4">
    <source>
        <dbReference type="Pfam" id="PF06722"/>
    </source>
</evidence>